<evidence type="ECO:0000313" key="2">
    <source>
        <dbReference type="Proteomes" id="UP000023541"/>
    </source>
</evidence>
<evidence type="ECO:0000313" key="1">
    <source>
        <dbReference type="EMBL" id="EZH74878.1"/>
    </source>
</evidence>
<dbReference type="Pfam" id="PF25593">
    <property type="entry name" value="GldD_lipo"/>
    <property type="match status" value="1"/>
</dbReference>
<gene>
    <name evidence="1" type="ORF">ATO12_09060</name>
</gene>
<keyword evidence="2" id="KW-1185">Reference proteome</keyword>
<sequence>MKTKIVRFFIVTSVCMLFSCGGEVLPKPEGMLRLSYPAPKYKELALPCPYSFEKNEFSELRRARRNKNCWYNLEYKKLRATMYISYYEINNNLDSLLRDAQNLTQEHVIKADGIVQTPYANEENKVYGMFYEVSGDAASASQFYATDSIRHFIVGSIYFKVKPNYDSILPAANYLRNDMRYFMETLRWKE</sequence>
<dbReference type="eggNOG" id="ENOG502ZRB2">
    <property type="taxonomic scope" value="Bacteria"/>
</dbReference>
<reference evidence="1 2" key="1">
    <citation type="submission" date="2014-04" db="EMBL/GenBank/DDBJ databases">
        <title>Aquimarina sp. 22II-S11-z7 Genome Sequencing.</title>
        <authorList>
            <person name="Lai Q."/>
        </authorList>
    </citation>
    <scope>NUCLEOTIDE SEQUENCE [LARGE SCALE GENOMIC DNA]</scope>
    <source>
        <strain evidence="1 2">22II-S11-z7</strain>
    </source>
</reference>
<dbReference type="AlphaFoldDB" id="A0A023BZ02"/>
<accession>A0A023BZ02</accession>
<protein>
    <submittedName>
        <fullName evidence="1">Gliding motility protein GldD</fullName>
    </submittedName>
</protein>
<dbReference type="EMBL" id="AQRA01000002">
    <property type="protein sequence ID" value="EZH74878.1"/>
    <property type="molecule type" value="Genomic_DNA"/>
</dbReference>
<name>A0A023BZ02_9FLAO</name>
<organism evidence="1 2">
    <name type="scientific">Aquimarina atlantica</name>
    <dbReference type="NCBI Taxonomy" id="1317122"/>
    <lineage>
        <taxon>Bacteria</taxon>
        <taxon>Pseudomonadati</taxon>
        <taxon>Bacteroidota</taxon>
        <taxon>Flavobacteriia</taxon>
        <taxon>Flavobacteriales</taxon>
        <taxon>Flavobacteriaceae</taxon>
        <taxon>Aquimarina</taxon>
    </lineage>
</organism>
<dbReference type="STRING" id="1317122.ATO12_09060"/>
<dbReference type="PROSITE" id="PS51257">
    <property type="entry name" value="PROKAR_LIPOPROTEIN"/>
    <property type="match status" value="1"/>
</dbReference>
<dbReference type="RefSeq" id="WP_034239745.1">
    <property type="nucleotide sequence ID" value="NZ_AQRA01000002.1"/>
</dbReference>
<dbReference type="InterPro" id="IPR019850">
    <property type="entry name" value="GldD-like"/>
</dbReference>
<dbReference type="OrthoDB" id="679501at2"/>
<proteinExistence type="predicted"/>
<dbReference type="NCBIfam" id="TIGR03512">
    <property type="entry name" value="GldD_lipo"/>
    <property type="match status" value="1"/>
</dbReference>
<comment type="caution">
    <text evidence="1">The sequence shown here is derived from an EMBL/GenBank/DDBJ whole genome shotgun (WGS) entry which is preliminary data.</text>
</comment>
<dbReference type="Proteomes" id="UP000023541">
    <property type="component" value="Unassembled WGS sequence"/>
</dbReference>